<feature type="transmembrane region" description="Helical" evidence="5">
    <location>
        <begin position="122"/>
        <end position="141"/>
    </location>
</feature>
<dbReference type="Proteomes" id="UP000198406">
    <property type="component" value="Unassembled WGS sequence"/>
</dbReference>
<dbReference type="GO" id="GO:0005452">
    <property type="term" value="F:solute:inorganic anion antiporter activity"/>
    <property type="evidence" value="ECO:0007669"/>
    <property type="project" value="InterPro"/>
</dbReference>
<dbReference type="Pfam" id="PF00955">
    <property type="entry name" value="HCO3_cotransp"/>
    <property type="match status" value="2"/>
</dbReference>
<feature type="transmembrane region" description="Helical" evidence="5">
    <location>
        <begin position="182"/>
        <end position="201"/>
    </location>
</feature>
<feature type="transmembrane region" description="Helical" evidence="5">
    <location>
        <begin position="230"/>
        <end position="251"/>
    </location>
</feature>
<feature type="domain" description="Bicarbonate transporter-like transmembrane" evidence="6">
    <location>
        <begin position="41"/>
        <end position="201"/>
    </location>
</feature>
<dbReference type="GO" id="GO:0005886">
    <property type="term" value="C:plasma membrane"/>
    <property type="evidence" value="ECO:0007669"/>
    <property type="project" value="TreeGrafter"/>
</dbReference>
<dbReference type="PANTHER" id="PTHR11453:SF127">
    <property type="entry name" value="SOLUTE CARRIER FAMILY 4 MEMBER 11"/>
    <property type="match status" value="1"/>
</dbReference>
<accession>A0A1Z5KN74</accession>
<gene>
    <name evidence="7" type="ORF">FisN_13Hu373</name>
</gene>
<keyword evidence="8" id="KW-1185">Reference proteome</keyword>
<feature type="transmembrane region" description="Helical" evidence="5">
    <location>
        <begin position="68"/>
        <end position="90"/>
    </location>
</feature>
<organism evidence="7 8">
    <name type="scientific">Fistulifera solaris</name>
    <name type="common">Oleaginous diatom</name>
    <dbReference type="NCBI Taxonomy" id="1519565"/>
    <lineage>
        <taxon>Eukaryota</taxon>
        <taxon>Sar</taxon>
        <taxon>Stramenopiles</taxon>
        <taxon>Ochrophyta</taxon>
        <taxon>Bacillariophyta</taxon>
        <taxon>Bacillariophyceae</taxon>
        <taxon>Bacillariophycidae</taxon>
        <taxon>Naviculales</taxon>
        <taxon>Naviculaceae</taxon>
        <taxon>Fistulifera</taxon>
    </lineage>
</organism>
<dbReference type="GO" id="GO:0050801">
    <property type="term" value="P:monoatomic ion homeostasis"/>
    <property type="evidence" value="ECO:0007669"/>
    <property type="project" value="TreeGrafter"/>
</dbReference>
<name>A0A1Z5KN74_FISSO</name>
<dbReference type="InterPro" id="IPR011531">
    <property type="entry name" value="HCO3_transpt-like_TM_dom"/>
</dbReference>
<keyword evidence="3 5" id="KW-1133">Transmembrane helix</keyword>
<feature type="transmembrane region" description="Helical" evidence="5">
    <location>
        <begin position="398"/>
        <end position="419"/>
    </location>
</feature>
<dbReference type="EMBL" id="BDSP01000259">
    <property type="protein sequence ID" value="GAX27542.1"/>
    <property type="molecule type" value="Genomic_DNA"/>
</dbReference>
<feature type="transmembrane region" description="Helical" evidence="5">
    <location>
        <begin position="345"/>
        <end position="364"/>
    </location>
</feature>
<dbReference type="GO" id="GO:0006820">
    <property type="term" value="P:monoatomic anion transport"/>
    <property type="evidence" value="ECO:0007669"/>
    <property type="project" value="InterPro"/>
</dbReference>
<feature type="transmembrane region" description="Helical" evidence="5">
    <location>
        <begin position="470"/>
        <end position="491"/>
    </location>
</feature>
<dbReference type="PANTHER" id="PTHR11453">
    <property type="entry name" value="ANION EXCHANGE PROTEIN"/>
    <property type="match status" value="1"/>
</dbReference>
<evidence type="ECO:0000256" key="1">
    <source>
        <dbReference type="ARBA" id="ARBA00004141"/>
    </source>
</evidence>
<sequence>MPPKASDIEAGAGRNPIKRLPSNAELIPDAGKITMDEAAYFGKGIVKDMKTTVGTHWREEMTNFNQKTVAVSMLMFITVIAPTLAFGASYNTATESHIGAIETILATAWVGCAYAFIGGMPLCIIGSTGPVLAFTIVLYDMAKSLDIPFYTFYAWVSVWMMIYAFLCSFFDLTRFVRLATRFTDDIFAFLIVSIFVIRAIGDPFGGDVGLLWPFDPNHKNHNNQDEDYDYLQVALLGVILGFGTTWTIFFFRSFKNSSFFCNDTMRSSIHDFAVTFSVLLWTIVSKVIFKDVEVASLKVPDQFEPTFQCCDDACTMFFPRDCPDQAERAAVRPWFANMADTNGKGWAPIAAAGPAVLAFFLLYLDNGITWHLIMHKSNNVQHGEAYNYDLLLSGCFNLVNGLLGLPWLVATTVPCLVHLNSLSEKDKDGNVLYVQETRLTMLFSHMCVGFSILALDLLKLLPLPVLNGVFLFMGVSALPGIQFWNRFLLFFQQPSKYPETPYTKYMDKGRIHLFTIFQIAFFALVFVVQNIKAVAVVFPMMTFLCIPARTHLLPRFFEGWELVLLDGDIFEIQEWIDKKADSVAEYEASLRGELTDFEDGDSK</sequence>
<feature type="domain" description="Bicarbonate transporter-like transmembrane" evidence="6">
    <location>
        <begin position="230"/>
        <end position="567"/>
    </location>
</feature>
<evidence type="ECO:0000256" key="3">
    <source>
        <dbReference type="ARBA" id="ARBA00022989"/>
    </source>
</evidence>
<feature type="transmembrane region" description="Helical" evidence="5">
    <location>
        <begin position="439"/>
        <end position="458"/>
    </location>
</feature>
<comment type="subcellular location">
    <subcellularLocation>
        <location evidence="1">Membrane</location>
        <topology evidence="1">Multi-pass membrane protein</topology>
    </subcellularLocation>
</comment>
<protein>
    <recommendedName>
        <fullName evidence="6">Bicarbonate transporter-like transmembrane domain-containing protein</fullName>
    </recommendedName>
</protein>
<feature type="transmembrane region" description="Helical" evidence="5">
    <location>
        <begin position="147"/>
        <end position="170"/>
    </location>
</feature>
<evidence type="ECO:0000256" key="4">
    <source>
        <dbReference type="ARBA" id="ARBA00023136"/>
    </source>
</evidence>
<reference evidence="7 8" key="1">
    <citation type="journal article" date="2015" name="Plant Cell">
        <title>Oil accumulation by the oleaginous diatom Fistulifera solaris as revealed by the genome and transcriptome.</title>
        <authorList>
            <person name="Tanaka T."/>
            <person name="Maeda Y."/>
            <person name="Veluchamy A."/>
            <person name="Tanaka M."/>
            <person name="Abida H."/>
            <person name="Marechal E."/>
            <person name="Bowler C."/>
            <person name="Muto M."/>
            <person name="Sunaga Y."/>
            <person name="Tanaka M."/>
            <person name="Yoshino T."/>
            <person name="Taniguchi T."/>
            <person name="Fukuda Y."/>
            <person name="Nemoto M."/>
            <person name="Matsumoto M."/>
            <person name="Wong P.S."/>
            <person name="Aburatani S."/>
            <person name="Fujibuchi W."/>
        </authorList>
    </citation>
    <scope>NUCLEOTIDE SEQUENCE [LARGE SCALE GENOMIC DNA]</scope>
    <source>
        <strain evidence="7 8">JPCC DA0580</strain>
    </source>
</reference>
<dbReference type="InParanoid" id="A0A1Z5KN74"/>
<dbReference type="AlphaFoldDB" id="A0A1Z5KN74"/>
<evidence type="ECO:0000256" key="2">
    <source>
        <dbReference type="ARBA" id="ARBA00022692"/>
    </source>
</evidence>
<keyword evidence="2 5" id="KW-0812">Transmembrane</keyword>
<dbReference type="OrthoDB" id="38501at2759"/>
<comment type="caution">
    <text evidence="7">The sequence shown here is derived from an EMBL/GenBank/DDBJ whole genome shotgun (WGS) entry which is preliminary data.</text>
</comment>
<evidence type="ECO:0000313" key="7">
    <source>
        <dbReference type="EMBL" id="GAX27542.1"/>
    </source>
</evidence>
<evidence type="ECO:0000259" key="6">
    <source>
        <dbReference type="Pfam" id="PF00955"/>
    </source>
</evidence>
<evidence type="ECO:0000313" key="8">
    <source>
        <dbReference type="Proteomes" id="UP000198406"/>
    </source>
</evidence>
<keyword evidence="4 5" id="KW-0472">Membrane</keyword>
<feature type="transmembrane region" description="Helical" evidence="5">
    <location>
        <begin position="511"/>
        <end position="531"/>
    </location>
</feature>
<dbReference type="InterPro" id="IPR003020">
    <property type="entry name" value="HCO3_transpt_euk"/>
</dbReference>
<proteinExistence type="predicted"/>
<evidence type="ECO:0000256" key="5">
    <source>
        <dbReference type="SAM" id="Phobius"/>
    </source>
</evidence>